<dbReference type="Proteomes" id="UP000015102">
    <property type="component" value="Unassembled WGS sequence"/>
</dbReference>
<reference evidence="3" key="1">
    <citation type="submission" date="2013-02" db="EMBL/GenBank/DDBJ databases">
        <authorList>
            <person name="Hughes D."/>
        </authorList>
    </citation>
    <scope>NUCLEOTIDE SEQUENCE</scope>
    <source>
        <strain>Durham</strain>
        <strain evidence="3">NC isolate 2 -- Noor lab</strain>
    </source>
</reference>
<reference evidence="2" key="2">
    <citation type="submission" date="2015-06" db="UniProtKB">
        <authorList>
            <consortium name="EnsemblMetazoa"/>
        </authorList>
    </citation>
    <scope>IDENTIFICATION</scope>
</reference>
<dbReference type="EMBL" id="CAQQ02076574">
    <property type="status" value="NOT_ANNOTATED_CDS"/>
    <property type="molecule type" value="Genomic_DNA"/>
</dbReference>
<feature type="compositionally biased region" description="Low complexity" evidence="1">
    <location>
        <begin position="43"/>
        <end position="61"/>
    </location>
</feature>
<protein>
    <submittedName>
        <fullName evidence="2">Uncharacterized protein</fullName>
    </submittedName>
</protein>
<evidence type="ECO:0000313" key="2">
    <source>
        <dbReference type="EnsemblMetazoa" id="MESCA010650-PA"/>
    </source>
</evidence>
<organism evidence="2 3">
    <name type="scientific">Megaselia scalaris</name>
    <name type="common">Humpbacked fly</name>
    <name type="synonym">Phora scalaris</name>
    <dbReference type="NCBI Taxonomy" id="36166"/>
    <lineage>
        <taxon>Eukaryota</taxon>
        <taxon>Metazoa</taxon>
        <taxon>Ecdysozoa</taxon>
        <taxon>Arthropoda</taxon>
        <taxon>Hexapoda</taxon>
        <taxon>Insecta</taxon>
        <taxon>Pterygota</taxon>
        <taxon>Neoptera</taxon>
        <taxon>Endopterygota</taxon>
        <taxon>Diptera</taxon>
        <taxon>Brachycera</taxon>
        <taxon>Muscomorpha</taxon>
        <taxon>Platypezoidea</taxon>
        <taxon>Phoridae</taxon>
        <taxon>Megaseliini</taxon>
        <taxon>Megaselia</taxon>
    </lineage>
</organism>
<feature type="region of interest" description="Disordered" evidence="1">
    <location>
        <begin position="1"/>
        <end position="61"/>
    </location>
</feature>
<sequence>MGKKDKKEQEAEPAQPPADGAAPPAAGEPGADGEIVGGPRNPQQIAAQRRLQQTQAQVDEV</sequence>
<dbReference type="STRING" id="36166.T1H338"/>
<accession>T1H338</accession>
<feature type="compositionally biased region" description="Basic and acidic residues" evidence="1">
    <location>
        <begin position="1"/>
        <end position="10"/>
    </location>
</feature>
<proteinExistence type="predicted"/>
<dbReference type="EMBL" id="CAQQ02076573">
    <property type="status" value="NOT_ANNOTATED_CDS"/>
    <property type="molecule type" value="Genomic_DNA"/>
</dbReference>
<keyword evidence="3" id="KW-1185">Reference proteome</keyword>
<dbReference type="EnsemblMetazoa" id="MESCA010650-RA">
    <property type="protein sequence ID" value="MESCA010650-PA"/>
    <property type="gene ID" value="MESCA010650"/>
</dbReference>
<evidence type="ECO:0000256" key="1">
    <source>
        <dbReference type="SAM" id="MobiDB-lite"/>
    </source>
</evidence>
<dbReference type="AlphaFoldDB" id="T1H338"/>
<name>T1H338_MEGSC</name>
<evidence type="ECO:0000313" key="3">
    <source>
        <dbReference type="Proteomes" id="UP000015102"/>
    </source>
</evidence>
<feature type="compositionally biased region" description="Low complexity" evidence="1">
    <location>
        <begin position="17"/>
        <end position="34"/>
    </location>
</feature>
<dbReference type="HOGENOM" id="CLU_2929417_0_0_1"/>